<keyword evidence="3" id="KW-1185">Reference proteome</keyword>
<feature type="chain" id="PRO_5032425121" evidence="1">
    <location>
        <begin position="20"/>
        <end position="817"/>
    </location>
</feature>
<name>A0A845V074_9GAMM</name>
<evidence type="ECO:0000313" key="3">
    <source>
        <dbReference type="Proteomes" id="UP000484885"/>
    </source>
</evidence>
<feature type="signal peptide" evidence="1">
    <location>
        <begin position="1"/>
        <end position="19"/>
    </location>
</feature>
<reference evidence="2 3" key="1">
    <citation type="submission" date="2020-02" db="EMBL/GenBank/DDBJ databases">
        <authorList>
            <person name="Zhang X.-Y."/>
        </authorList>
    </citation>
    <scope>NUCLEOTIDE SEQUENCE [LARGE SCALE GENOMIC DNA]</scope>
    <source>
        <strain evidence="2 3">C33</strain>
    </source>
</reference>
<accession>A0A845V074</accession>
<keyword evidence="1" id="KW-0732">Signal</keyword>
<dbReference type="Proteomes" id="UP000484885">
    <property type="component" value="Unassembled WGS sequence"/>
</dbReference>
<evidence type="ECO:0000256" key="1">
    <source>
        <dbReference type="SAM" id="SignalP"/>
    </source>
</evidence>
<sequence length="817" mass="86227">MRLILAVFFWSAFVSWVSAEVPTVVAETDQHWIYSDHSMRAKPVLEEPEQLTEAELAQKREEVRRELTAAKDGRAARAESGVPGVWRGFGGVPFGCNGPVDAIERGPGGKIYLGGDFSACNDVVVNNITAWDPATNTFEALGEPAGVDGPVTDLAVAPDGSLIVVGSFIFRAGSEFVDAVARWDGAAWSGVGEGFFNSTINSVVVDPGTGDIIVGGGFTQIFPSGQDPLQVNHIARWDGSAWNVLGDGFNWTVEALELVDGMLFAGGRFTGSGDGSQTFDRIASWDGTQWTGVGGGVDGFRVDSLATNGTELFVGGSFDNAGGQPTGSIAVWDGAAWSGINGPCCIGDLHYADGRLFVTGGFSQVDGSSLPRVAVWDGSNWSTPSNSRFSGFGEAIFSDGGDVFIGGNFSVIGTFFWQDYPDVGTLANRVARFDVDDTEWRALGNGTGNNLNGTVRDLLQYQGELWVAGNFDFAGTRPMPLGVARWDGQRWLRAPVEGSQFLCGVFKDFEVGASGELLGLTSCFSSSGDVVFSSTAQFDGTSWQPLAQGLNGNPVGVEVDPVTGNAYFYGAFTETVGDAPTAVNRIARWDGAAWSSVGEGAENGVSRSTSSFADIDSIAAYDGQIMIEGFFDRAGTTEADGLALWNGEAWVVPGDGLTIGENSGFVSALESQGPTVFAAGRFSTSGAQQVTDIAQWNGTEWLPLEGTVGEGIRFSPRVLSATNDLLYVGGFFSEAGGRPARFLARWDGSDWQSLGEGAENGLARFDGGIGAILPTSQGVFVGGRFGGSSGVTSPNLIYFADPDLIFDSRFEDRPYLE</sequence>
<proteinExistence type="predicted"/>
<dbReference type="InterPro" id="IPR011043">
    <property type="entry name" value="Gal_Oxase/kelch_b-propeller"/>
</dbReference>
<organism evidence="2 3">
    <name type="scientific">Wenzhouxiangella limi</name>
    <dbReference type="NCBI Taxonomy" id="2707351"/>
    <lineage>
        <taxon>Bacteria</taxon>
        <taxon>Pseudomonadati</taxon>
        <taxon>Pseudomonadota</taxon>
        <taxon>Gammaproteobacteria</taxon>
        <taxon>Chromatiales</taxon>
        <taxon>Wenzhouxiangellaceae</taxon>
        <taxon>Wenzhouxiangella</taxon>
    </lineage>
</organism>
<dbReference type="PANTHER" id="PTHR31778">
    <property type="entry name" value="BUD SITE SELECTION PROTEIN RAX2"/>
    <property type="match status" value="1"/>
</dbReference>
<dbReference type="RefSeq" id="WP_164211000.1">
    <property type="nucleotide sequence ID" value="NZ_JAAGSC010000040.1"/>
</dbReference>
<dbReference type="SUPFAM" id="SSF82171">
    <property type="entry name" value="DPP6 N-terminal domain-like"/>
    <property type="match status" value="1"/>
</dbReference>
<protein>
    <submittedName>
        <fullName evidence="2">Uncharacterized protein</fullName>
    </submittedName>
</protein>
<dbReference type="AlphaFoldDB" id="A0A845V074"/>
<comment type="caution">
    <text evidence="2">The sequence shown here is derived from an EMBL/GenBank/DDBJ whole genome shotgun (WGS) entry which is preliminary data.</text>
</comment>
<dbReference type="PANTHER" id="PTHR31778:SF2">
    <property type="entry name" value="BUD SITE SELECTION PROTEIN RAX2"/>
    <property type="match status" value="1"/>
</dbReference>
<gene>
    <name evidence="2" type="ORF">G3I74_07665</name>
</gene>
<dbReference type="GO" id="GO:1902929">
    <property type="term" value="C:plasma membrane of growing cell tip"/>
    <property type="evidence" value="ECO:0007669"/>
    <property type="project" value="TreeGrafter"/>
</dbReference>
<dbReference type="SUPFAM" id="SSF50965">
    <property type="entry name" value="Galactose oxidase, central domain"/>
    <property type="match status" value="1"/>
</dbReference>
<dbReference type="EMBL" id="JAAGSC010000040">
    <property type="protein sequence ID" value="NDY95600.1"/>
    <property type="molecule type" value="Genomic_DNA"/>
</dbReference>
<evidence type="ECO:0000313" key="2">
    <source>
        <dbReference type="EMBL" id="NDY95600.1"/>
    </source>
</evidence>